<keyword evidence="2" id="KW-1133">Transmembrane helix</keyword>
<evidence type="ECO:0000313" key="5">
    <source>
        <dbReference type="Proteomes" id="UP000177039"/>
    </source>
</evidence>
<feature type="domain" description="DUF5667" evidence="3">
    <location>
        <begin position="77"/>
        <end position="170"/>
    </location>
</feature>
<dbReference type="EMBL" id="MFBT01000030">
    <property type="protein sequence ID" value="OGD98831.1"/>
    <property type="molecule type" value="Genomic_DNA"/>
</dbReference>
<keyword evidence="2" id="KW-0812">Transmembrane</keyword>
<gene>
    <name evidence="4" type="ORF">A3B54_01645</name>
</gene>
<evidence type="ECO:0000256" key="2">
    <source>
        <dbReference type="SAM" id="Phobius"/>
    </source>
</evidence>
<dbReference type="InterPro" id="IPR043725">
    <property type="entry name" value="DUF5667"/>
</dbReference>
<protein>
    <recommendedName>
        <fullName evidence="3">DUF5667 domain-containing protein</fullName>
    </recommendedName>
</protein>
<feature type="compositionally biased region" description="Basic and acidic residues" evidence="1">
    <location>
        <begin position="191"/>
        <end position="200"/>
    </location>
</feature>
<comment type="caution">
    <text evidence="4">The sequence shown here is derived from an EMBL/GenBank/DDBJ whole genome shotgun (WGS) entry which is preliminary data.</text>
</comment>
<dbReference type="AlphaFoldDB" id="A0A1F5H3Z5"/>
<evidence type="ECO:0000313" key="4">
    <source>
        <dbReference type="EMBL" id="OGD98831.1"/>
    </source>
</evidence>
<sequence length="207" mass="23255">MKLEEKLEKLRKSYIAIHPRDEFAKRGWHELYERLETKPKPSLIFAPALARSLVFAALLLFILTGGGITLVQAAQRSLPGEPFYPVKRLSEDIGAKLTANSRGKVENRGQEIIDLVKKDKDSQRLEKAAQEYEKIVSETKQEIEKSGKGEEEFEKILKEQEKQFEEAIKKGSSSQNQLEEAIDVAQSGRNGGEDQKEDHSGSNSGSN</sequence>
<proteinExistence type="predicted"/>
<dbReference type="Pfam" id="PF18915">
    <property type="entry name" value="DUF5667"/>
    <property type="match status" value="1"/>
</dbReference>
<reference evidence="4 5" key="1">
    <citation type="journal article" date="2016" name="Nat. Commun.">
        <title>Thousands of microbial genomes shed light on interconnected biogeochemical processes in an aquifer system.</title>
        <authorList>
            <person name="Anantharaman K."/>
            <person name="Brown C.T."/>
            <person name="Hug L.A."/>
            <person name="Sharon I."/>
            <person name="Castelle C.J."/>
            <person name="Probst A.J."/>
            <person name="Thomas B.C."/>
            <person name="Singh A."/>
            <person name="Wilkins M.J."/>
            <person name="Karaoz U."/>
            <person name="Brodie E.L."/>
            <person name="Williams K.H."/>
            <person name="Hubbard S.S."/>
            <person name="Banfield J.F."/>
        </authorList>
    </citation>
    <scope>NUCLEOTIDE SEQUENCE [LARGE SCALE GENOMIC DNA]</scope>
</reference>
<evidence type="ECO:0000259" key="3">
    <source>
        <dbReference type="Pfam" id="PF18915"/>
    </source>
</evidence>
<evidence type="ECO:0000256" key="1">
    <source>
        <dbReference type="SAM" id="MobiDB-lite"/>
    </source>
</evidence>
<organism evidence="4 5">
    <name type="scientific">Candidatus Curtissbacteria bacterium RIFCSPLOWO2_01_FULL_42_50</name>
    <dbReference type="NCBI Taxonomy" id="1797730"/>
    <lineage>
        <taxon>Bacteria</taxon>
        <taxon>Candidatus Curtissiibacteriota</taxon>
    </lineage>
</organism>
<keyword evidence="2" id="KW-0472">Membrane</keyword>
<accession>A0A1F5H3Z5</accession>
<name>A0A1F5H3Z5_9BACT</name>
<feature type="region of interest" description="Disordered" evidence="1">
    <location>
        <begin position="166"/>
        <end position="207"/>
    </location>
</feature>
<dbReference type="Proteomes" id="UP000177039">
    <property type="component" value="Unassembled WGS sequence"/>
</dbReference>
<feature type="transmembrane region" description="Helical" evidence="2">
    <location>
        <begin position="48"/>
        <end position="71"/>
    </location>
</feature>